<comment type="subcellular location">
    <subcellularLocation>
        <location evidence="7">Cytoplasm</location>
    </subcellularLocation>
</comment>
<dbReference type="Proteomes" id="UP000008631">
    <property type="component" value="Chromosome"/>
</dbReference>
<dbReference type="InterPro" id="IPR020549">
    <property type="entry name" value="YbeY_CS"/>
</dbReference>
<feature type="binding site" evidence="7">
    <location>
        <position position="147"/>
    </location>
    <ligand>
        <name>Zn(2+)</name>
        <dbReference type="ChEBI" id="CHEBI:29105"/>
        <note>catalytic</note>
    </ligand>
</feature>
<accession>E8QWH7</accession>
<evidence type="ECO:0000313" key="9">
    <source>
        <dbReference type="EMBL" id="ADV61869.1"/>
    </source>
</evidence>
<dbReference type="AlphaFoldDB" id="E8QWH7"/>
<name>E8QWH7_ISOPI</name>
<comment type="similarity">
    <text evidence="1 7">Belongs to the endoribonuclease YbeY family.</text>
</comment>
<evidence type="ECO:0000256" key="7">
    <source>
        <dbReference type="HAMAP-Rule" id="MF_00009"/>
    </source>
</evidence>
<organism evidence="9 10">
    <name type="scientific">Isosphaera pallida (strain ATCC 43644 / DSM 9630 / IS1B)</name>
    <dbReference type="NCBI Taxonomy" id="575540"/>
    <lineage>
        <taxon>Bacteria</taxon>
        <taxon>Pseudomonadati</taxon>
        <taxon>Planctomycetota</taxon>
        <taxon>Planctomycetia</taxon>
        <taxon>Isosphaerales</taxon>
        <taxon>Isosphaeraceae</taxon>
        <taxon>Isosphaera</taxon>
    </lineage>
</organism>
<keyword evidence="7" id="KW-0963">Cytoplasm</keyword>
<dbReference type="GO" id="GO:0005737">
    <property type="term" value="C:cytoplasm"/>
    <property type="evidence" value="ECO:0007669"/>
    <property type="project" value="UniProtKB-SubCell"/>
</dbReference>
<dbReference type="PANTHER" id="PTHR46986:SF1">
    <property type="entry name" value="ENDORIBONUCLEASE YBEY, CHLOROPLASTIC"/>
    <property type="match status" value="1"/>
</dbReference>
<protein>
    <recommendedName>
        <fullName evidence="7">Endoribonuclease YbeY</fullName>
        <ecNumber evidence="7">3.1.-.-</ecNumber>
    </recommendedName>
</protein>
<dbReference type="OrthoDB" id="9807740at2"/>
<keyword evidence="7" id="KW-0698">rRNA processing</keyword>
<comment type="function">
    <text evidence="7">Single strand-specific metallo-endoribonuclease involved in late-stage 70S ribosome quality control and in maturation of the 3' terminus of the 16S rRNA.</text>
</comment>
<dbReference type="InterPro" id="IPR023091">
    <property type="entry name" value="MetalPrtase_cat_dom_sf_prd"/>
</dbReference>
<keyword evidence="10" id="KW-1185">Reference proteome</keyword>
<evidence type="ECO:0000256" key="5">
    <source>
        <dbReference type="ARBA" id="ARBA00022801"/>
    </source>
</evidence>
<dbReference type="NCBIfam" id="TIGR00043">
    <property type="entry name" value="rRNA maturation RNase YbeY"/>
    <property type="match status" value="1"/>
</dbReference>
<feature type="binding site" evidence="7">
    <location>
        <position position="143"/>
    </location>
    <ligand>
        <name>Zn(2+)</name>
        <dbReference type="ChEBI" id="CHEBI:29105"/>
        <note>catalytic</note>
    </ligand>
</feature>
<feature type="binding site" evidence="7">
    <location>
        <position position="153"/>
    </location>
    <ligand>
        <name>Zn(2+)</name>
        <dbReference type="ChEBI" id="CHEBI:29105"/>
        <note>catalytic</note>
    </ligand>
</feature>
<evidence type="ECO:0000256" key="6">
    <source>
        <dbReference type="ARBA" id="ARBA00022833"/>
    </source>
</evidence>
<dbReference type="GO" id="GO:0006364">
    <property type="term" value="P:rRNA processing"/>
    <property type="evidence" value="ECO:0007669"/>
    <property type="project" value="UniProtKB-UniRule"/>
</dbReference>
<sequence>MMTASAPPDPLEPKDEAPHSPWRSPAECAGITVVVVDRQTVLTLPVDRLVHLAQITLQSQAVPHALVTIYLVDDRQSQALNRRLLQHDWPTDVITSVIAQAEPDAPRSQPIEAELFISTETAARQAAEHHATAWDEVGRYLVHGLLHLLGHDDANEFDAQRMRQEETRMLRAAGWLTTQPATDPSCASQTP</sequence>
<dbReference type="EMBL" id="CP002353">
    <property type="protein sequence ID" value="ADV61869.1"/>
    <property type="molecule type" value="Genomic_DNA"/>
</dbReference>
<keyword evidence="2 7" id="KW-0540">Nuclease</keyword>
<evidence type="ECO:0000256" key="2">
    <source>
        <dbReference type="ARBA" id="ARBA00022722"/>
    </source>
</evidence>
<evidence type="ECO:0000313" key="10">
    <source>
        <dbReference type="Proteomes" id="UP000008631"/>
    </source>
</evidence>
<dbReference type="eggNOG" id="COG0319">
    <property type="taxonomic scope" value="Bacteria"/>
</dbReference>
<gene>
    <name evidence="7" type="primary">ybeY</name>
    <name evidence="9" type="ordered locus">Isop_1283</name>
</gene>
<evidence type="ECO:0000256" key="4">
    <source>
        <dbReference type="ARBA" id="ARBA00022759"/>
    </source>
</evidence>
<keyword evidence="3 7" id="KW-0479">Metal-binding</keyword>
<dbReference type="HOGENOM" id="CLU_106710_3_2_0"/>
<dbReference type="Gene3D" id="3.40.390.30">
    <property type="entry name" value="Metalloproteases ('zincins'), catalytic domain"/>
    <property type="match status" value="1"/>
</dbReference>
<dbReference type="GO" id="GO:0004521">
    <property type="term" value="F:RNA endonuclease activity"/>
    <property type="evidence" value="ECO:0007669"/>
    <property type="project" value="UniProtKB-UniRule"/>
</dbReference>
<dbReference type="InParanoid" id="E8QWH7"/>
<dbReference type="GO" id="GO:0008270">
    <property type="term" value="F:zinc ion binding"/>
    <property type="evidence" value="ECO:0007669"/>
    <property type="project" value="UniProtKB-UniRule"/>
</dbReference>
<comment type="cofactor">
    <cofactor evidence="7">
        <name>Zn(2+)</name>
        <dbReference type="ChEBI" id="CHEBI:29105"/>
    </cofactor>
    <text evidence="7">Binds 1 zinc ion.</text>
</comment>
<dbReference type="PROSITE" id="PS01306">
    <property type="entry name" value="UPF0054"/>
    <property type="match status" value="1"/>
</dbReference>
<dbReference type="PANTHER" id="PTHR46986">
    <property type="entry name" value="ENDORIBONUCLEASE YBEY, CHLOROPLASTIC"/>
    <property type="match status" value="1"/>
</dbReference>
<dbReference type="GO" id="GO:0004222">
    <property type="term" value="F:metalloendopeptidase activity"/>
    <property type="evidence" value="ECO:0007669"/>
    <property type="project" value="InterPro"/>
</dbReference>
<dbReference type="KEGG" id="ipa:Isop_1283"/>
<dbReference type="SUPFAM" id="SSF55486">
    <property type="entry name" value="Metalloproteases ('zincins'), catalytic domain"/>
    <property type="match status" value="1"/>
</dbReference>
<keyword evidence="5 7" id="KW-0378">Hydrolase</keyword>
<evidence type="ECO:0000256" key="3">
    <source>
        <dbReference type="ARBA" id="ARBA00022723"/>
    </source>
</evidence>
<dbReference type="InterPro" id="IPR002036">
    <property type="entry name" value="YbeY"/>
</dbReference>
<evidence type="ECO:0000256" key="8">
    <source>
        <dbReference type="SAM" id="MobiDB-lite"/>
    </source>
</evidence>
<reference key="1">
    <citation type="submission" date="2010-11" db="EMBL/GenBank/DDBJ databases">
        <title>The complete sequence of chromosome of Isophaera pallida ATCC 43644.</title>
        <authorList>
            <consortium name="US DOE Joint Genome Institute (JGI-PGF)"/>
            <person name="Lucas S."/>
            <person name="Copeland A."/>
            <person name="Lapidus A."/>
            <person name="Bruce D."/>
            <person name="Goodwin L."/>
            <person name="Pitluck S."/>
            <person name="Kyrpides N."/>
            <person name="Mavromatis K."/>
            <person name="Pagani I."/>
            <person name="Ivanova N."/>
            <person name="Saunders E."/>
            <person name="Brettin T."/>
            <person name="Detter J.C."/>
            <person name="Han C."/>
            <person name="Tapia R."/>
            <person name="Land M."/>
            <person name="Hauser L."/>
            <person name="Markowitz V."/>
            <person name="Cheng J.-F."/>
            <person name="Hugenholtz P."/>
            <person name="Woyke T."/>
            <person name="Wu D."/>
            <person name="Eisen J.A."/>
        </authorList>
    </citation>
    <scope>NUCLEOTIDE SEQUENCE</scope>
    <source>
        <strain>ATCC 43644</strain>
    </source>
</reference>
<proteinExistence type="inferred from homology"/>
<keyword evidence="4 7" id="KW-0255">Endonuclease</keyword>
<dbReference type="FunCoup" id="E8QWH7">
    <property type="interactions" value="205"/>
</dbReference>
<evidence type="ECO:0000256" key="1">
    <source>
        <dbReference type="ARBA" id="ARBA00010875"/>
    </source>
</evidence>
<dbReference type="HAMAP" id="MF_00009">
    <property type="entry name" value="Endoribonucl_YbeY"/>
    <property type="match status" value="1"/>
</dbReference>
<keyword evidence="6 7" id="KW-0862">Zinc</keyword>
<feature type="region of interest" description="Disordered" evidence="8">
    <location>
        <begin position="1"/>
        <end position="23"/>
    </location>
</feature>
<reference evidence="9 10" key="2">
    <citation type="journal article" date="2011" name="Stand. Genomic Sci.">
        <title>Complete genome sequence of Isosphaera pallida type strain (IS1B).</title>
        <authorList>
            <consortium name="US DOE Joint Genome Institute (JGI-PGF)"/>
            <person name="Goker M."/>
            <person name="Cleland D."/>
            <person name="Saunders E."/>
            <person name="Lapidus A."/>
            <person name="Nolan M."/>
            <person name="Lucas S."/>
            <person name="Hammon N."/>
            <person name="Deshpande S."/>
            <person name="Cheng J.F."/>
            <person name="Tapia R."/>
            <person name="Han C."/>
            <person name="Goodwin L."/>
            <person name="Pitluck S."/>
            <person name="Liolios K."/>
            <person name="Pagani I."/>
            <person name="Ivanova N."/>
            <person name="Mavromatis K."/>
            <person name="Pati A."/>
            <person name="Chen A."/>
            <person name="Palaniappan K."/>
            <person name="Land M."/>
            <person name="Hauser L."/>
            <person name="Chang Y.J."/>
            <person name="Jeffries C.D."/>
            <person name="Detter J.C."/>
            <person name="Beck B."/>
            <person name="Woyke T."/>
            <person name="Bristow J."/>
            <person name="Eisen J.A."/>
            <person name="Markowitz V."/>
            <person name="Hugenholtz P."/>
            <person name="Kyrpides N.C."/>
            <person name="Klenk H.P."/>
        </authorList>
    </citation>
    <scope>NUCLEOTIDE SEQUENCE [LARGE SCALE GENOMIC DNA]</scope>
    <source>
        <strain evidence="10">ATCC 43644 / DSM 9630 / IS1B</strain>
    </source>
</reference>
<dbReference type="RefSeq" id="WP_013564158.1">
    <property type="nucleotide sequence ID" value="NC_014962.1"/>
</dbReference>
<dbReference type="Pfam" id="PF02130">
    <property type="entry name" value="YbeY"/>
    <property type="match status" value="1"/>
</dbReference>
<dbReference type="EC" id="3.1.-.-" evidence="7"/>
<keyword evidence="7" id="KW-0690">Ribosome biogenesis</keyword>
<dbReference type="STRING" id="575540.Isop_1283"/>